<dbReference type="Pfam" id="PF00491">
    <property type="entry name" value="Arginase"/>
    <property type="match status" value="1"/>
</dbReference>
<dbReference type="PROSITE" id="PS51409">
    <property type="entry name" value="ARGINASE_2"/>
    <property type="match status" value="1"/>
</dbReference>
<keyword evidence="1" id="KW-0479">Metal-binding</keyword>
<accession>A0A8A1MDQ9</accession>
<name>A0A8A1MDQ9_AJECA</name>
<evidence type="ECO:0000313" key="4">
    <source>
        <dbReference type="EMBL" id="QSS64025.1"/>
    </source>
</evidence>
<dbReference type="InterPro" id="IPR006035">
    <property type="entry name" value="Ureohydrolase"/>
</dbReference>
<reference evidence="4" key="1">
    <citation type="submission" date="2021-01" db="EMBL/GenBank/DDBJ databases">
        <title>Chromosome-level genome assembly of a human fungal pathogen reveals clustering of transcriptionally co-regulated genes.</title>
        <authorList>
            <person name="Voorhies M."/>
            <person name="Cohen S."/>
            <person name="Shea T.P."/>
            <person name="Petrus S."/>
            <person name="Munoz J.F."/>
            <person name="Poplawski S."/>
            <person name="Goldman W.E."/>
            <person name="Michael T."/>
            <person name="Cuomo C.A."/>
            <person name="Sil A."/>
            <person name="Beyhan S."/>
        </authorList>
    </citation>
    <scope>NUCLEOTIDE SEQUENCE</scope>
    <source>
        <strain evidence="4">WU24</strain>
    </source>
</reference>
<keyword evidence="2 4" id="KW-0378">Hydrolase</keyword>
<sequence length="277" mass="30262">MLCIRGFKCLSSRRSRCLFGYPQCSALLAGSRHSTANLPIGDGVCRCLRLPIPRPGDIADFSKPLFAIVSSFLSFRSSKGNIASSQLKKGKDAASKLDKHPWRVSPKHLHQWSFSGVSTFAHLKHVKCLLEPDEHYDVAVLGVPFDTSVSFRPGARYNTRAAINPYLNWACILDCGDIPIMPFDNGVAERQMYEAFLELGTREAPNPIPGISHGKPKIVTLGGDHSITLPFTENRSPCCTSMRTLIPGTPSGTRRIGHLINPASTTVAFSTRPAMKG</sequence>
<comment type="similarity">
    <text evidence="3">Belongs to the arginase family.</text>
</comment>
<dbReference type="Gene3D" id="3.40.800.10">
    <property type="entry name" value="Ureohydrolase domain"/>
    <property type="match status" value="1"/>
</dbReference>
<dbReference type="GO" id="GO:0033389">
    <property type="term" value="P:putrescine biosynthetic process from arginine, via agmatine"/>
    <property type="evidence" value="ECO:0007669"/>
    <property type="project" value="TreeGrafter"/>
</dbReference>
<evidence type="ECO:0000256" key="2">
    <source>
        <dbReference type="ARBA" id="ARBA00022801"/>
    </source>
</evidence>
<evidence type="ECO:0000256" key="1">
    <source>
        <dbReference type="ARBA" id="ARBA00022723"/>
    </source>
</evidence>
<dbReference type="PANTHER" id="PTHR11358:SF26">
    <property type="entry name" value="GUANIDINO ACID HYDROLASE, MITOCHONDRIAL"/>
    <property type="match status" value="1"/>
</dbReference>
<gene>
    <name evidence="4" type="ORF">I7I51_01086</name>
</gene>
<dbReference type="OrthoDB" id="288726at2759"/>
<dbReference type="Proteomes" id="UP000663671">
    <property type="component" value="Chromosome 1"/>
</dbReference>
<dbReference type="PANTHER" id="PTHR11358">
    <property type="entry name" value="ARGINASE/AGMATINASE"/>
    <property type="match status" value="1"/>
</dbReference>
<organism evidence="4 5">
    <name type="scientific">Ajellomyces capsulatus</name>
    <name type="common">Darling's disease fungus</name>
    <name type="synonym">Histoplasma capsulatum</name>
    <dbReference type="NCBI Taxonomy" id="5037"/>
    <lineage>
        <taxon>Eukaryota</taxon>
        <taxon>Fungi</taxon>
        <taxon>Dikarya</taxon>
        <taxon>Ascomycota</taxon>
        <taxon>Pezizomycotina</taxon>
        <taxon>Eurotiomycetes</taxon>
        <taxon>Eurotiomycetidae</taxon>
        <taxon>Onygenales</taxon>
        <taxon>Ajellomycetaceae</taxon>
        <taxon>Histoplasma</taxon>
    </lineage>
</organism>
<dbReference type="SUPFAM" id="SSF52768">
    <property type="entry name" value="Arginase/deacetylase"/>
    <property type="match status" value="1"/>
</dbReference>
<dbReference type="AlphaFoldDB" id="A0A8A1MDQ9"/>
<dbReference type="GO" id="GO:0008783">
    <property type="term" value="F:agmatinase activity"/>
    <property type="evidence" value="ECO:0007669"/>
    <property type="project" value="TreeGrafter"/>
</dbReference>
<dbReference type="VEuPathDB" id="FungiDB:I7I51_01086"/>
<protein>
    <submittedName>
        <fullName evidence="4">Agmatine ureohydrolase</fullName>
    </submittedName>
</protein>
<evidence type="ECO:0000256" key="3">
    <source>
        <dbReference type="PROSITE-ProRule" id="PRU00742"/>
    </source>
</evidence>
<dbReference type="EMBL" id="CP069114">
    <property type="protein sequence ID" value="QSS64025.1"/>
    <property type="molecule type" value="Genomic_DNA"/>
</dbReference>
<proteinExistence type="inferred from homology"/>
<dbReference type="GO" id="GO:0046872">
    <property type="term" value="F:metal ion binding"/>
    <property type="evidence" value="ECO:0007669"/>
    <property type="project" value="UniProtKB-KW"/>
</dbReference>
<evidence type="ECO:0000313" key="5">
    <source>
        <dbReference type="Proteomes" id="UP000663671"/>
    </source>
</evidence>
<dbReference type="InterPro" id="IPR023696">
    <property type="entry name" value="Ureohydrolase_dom_sf"/>
</dbReference>